<name>A0A3E0WGI5_9GAMM</name>
<dbReference type="InterPro" id="IPR058670">
    <property type="entry name" value="PTPase_dom"/>
</dbReference>
<organism evidence="4 5">
    <name type="scientific">Alkalilimnicola ehrlichii</name>
    <dbReference type="NCBI Taxonomy" id="351052"/>
    <lineage>
        <taxon>Bacteria</taxon>
        <taxon>Pseudomonadati</taxon>
        <taxon>Pseudomonadota</taxon>
        <taxon>Gammaproteobacteria</taxon>
        <taxon>Chromatiales</taxon>
        <taxon>Ectothiorhodospiraceae</taxon>
        <taxon>Alkalilimnicola</taxon>
    </lineage>
</organism>
<evidence type="ECO:0000313" key="5">
    <source>
        <dbReference type="Proteomes" id="UP000256763"/>
    </source>
</evidence>
<dbReference type="SMART" id="SM00393">
    <property type="entry name" value="R3H"/>
    <property type="match status" value="1"/>
</dbReference>
<evidence type="ECO:0000313" key="4">
    <source>
        <dbReference type="EMBL" id="RFA32072.1"/>
    </source>
</evidence>
<proteinExistence type="predicted"/>
<evidence type="ECO:0000259" key="3">
    <source>
        <dbReference type="PROSITE" id="PS51061"/>
    </source>
</evidence>
<dbReference type="Gene3D" id="3.40.50.300">
    <property type="entry name" value="P-loop containing nucleotide triphosphate hydrolases"/>
    <property type="match status" value="1"/>
</dbReference>
<sequence length="503" mass="54666">MRSQCVSAQERVDDLDLLLATLPTSLRHAFPNLPREELLEIVLDLGRIPQARYVSHTVNLAAEPVALADLDAVIAQVGDFGADNRAGIEGTLHRISAIRNRKGRVIGLTLRVGRAVYGTIDAVRDLVEGGKSLLLLGRPGVGKTTRLREIARVLADELNKRVIIIDTSNEIGGDGDVPHPAIGSARRMQVPHPVEQHAVLIEAVENHMPEAIVVDEIGTSAEALAARTIAERGVQLIGTAHGTVLENLVLNPTLSDLVGGVQTVTLTDEEARLRGTQKTVSERKAPPTFDAVVEIVGREEVVVHPDTATAVDKLLRTGVSSGARRLSGQAEQVLSMDAEPEPALVKRPAVRKPAIIFPYALSRDSVERVLRDLQLDARTVGKPDRATIVLALRSRADDPRLRRILETTGAELYTVKKNSTAQIRRILQRIFNVVAGVEQAEIDAAVREVEAAVEQVLSRHEPARLSPRSSAVRSVQHRVVSRHHLLAESQGSEPERHLVIYPG</sequence>
<dbReference type="SMART" id="SM00382">
    <property type="entry name" value="AAA"/>
    <property type="match status" value="1"/>
</dbReference>
<dbReference type="AlphaFoldDB" id="A0A3E0WGI5"/>
<keyword evidence="1" id="KW-0547">Nucleotide-binding</keyword>
<keyword evidence="4" id="KW-0238">DNA-binding</keyword>
<gene>
    <name evidence="4" type="ORF">CAL65_20605</name>
</gene>
<dbReference type="Pfam" id="PF25516">
    <property type="entry name" value="PTPase"/>
    <property type="match status" value="1"/>
</dbReference>
<comment type="caution">
    <text evidence="4">The sequence shown here is derived from an EMBL/GenBank/DDBJ whole genome shotgun (WGS) entry which is preliminary data.</text>
</comment>
<dbReference type="GO" id="GO:0005524">
    <property type="term" value="F:ATP binding"/>
    <property type="evidence" value="ECO:0007669"/>
    <property type="project" value="UniProtKB-KW"/>
</dbReference>
<dbReference type="Pfam" id="PF19568">
    <property type="entry name" value="Spore_III_AA"/>
    <property type="match status" value="1"/>
</dbReference>
<dbReference type="InterPro" id="IPR036867">
    <property type="entry name" value="R3H_dom_sf"/>
</dbReference>
<dbReference type="InterPro" id="IPR001374">
    <property type="entry name" value="R3H_dom"/>
</dbReference>
<evidence type="ECO:0000256" key="2">
    <source>
        <dbReference type="ARBA" id="ARBA00022840"/>
    </source>
</evidence>
<dbReference type="Gene3D" id="3.30.1370.50">
    <property type="entry name" value="R3H-like domain"/>
    <property type="match status" value="1"/>
</dbReference>
<dbReference type="InterPro" id="IPR045735">
    <property type="entry name" value="Spore_III_AA_AAA+_ATPase"/>
</dbReference>
<dbReference type="InterPro" id="IPR003593">
    <property type="entry name" value="AAA+_ATPase"/>
</dbReference>
<dbReference type="SUPFAM" id="SSF52540">
    <property type="entry name" value="P-loop containing nucleoside triphosphate hydrolases"/>
    <property type="match status" value="1"/>
</dbReference>
<dbReference type="OrthoDB" id="9768243at2"/>
<protein>
    <submittedName>
        <fullName evidence="4">Single-stranded DNA-binding protein</fullName>
    </submittedName>
</protein>
<dbReference type="EMBL" id="NFZW01000035">
    <property type="protein sequence ID" value="RFA32072.1"/>
    <property type="molecule type" value="Genomic_DNA"/>
</dbReference>
<dbReference type="GO" id="GO:0003677">
    <property type="term" value="F:DNA binding"/>
    <property type="evidence" value="ECO:0007669"/>
    <property type="project" value="UniProtKB-KW"/>
</dbReference>
<dbReference type="PANTHER" id="PTHR20953">
    <property type="entry name" value="KINASE-RELATED"/>
    <property type="match status" value="1"/>
</dbReference>
<dbReference type="SUPFAM" id="SSF82708">
    <property type="entry name" value="R3H domain"/>
    <property type="match status" value="1"/>
</dbReference>
<accession>A0A3E0WGI5</accession>
<dbReference type="Proteomes" id="UP000256763">
    <property type="component" value="Unassembled WGS sequence"/>
</dbReference>
<dbReference type="InterPro" id="IPR027417">
    <property type="entry name" value="P-loop_NTPase"/>
</dbReference>
<feature type="domain" description="R3H" evidence="3">
    <location>
        <begin position="439"/>
        <end position="503"/>
    </location>
</feature>
<evidence type="ECO:0000256" key="1">
    <source>
        <dbReference type="ARBA" id="ARBA00022741"/>
    </source>
</evidence>
<dbReference type="PANTHER" id="PTHR20953:SF3">
    <property type="entry name" value="P-LOOP CONTAINING NUCLEOSIDE TRIPHOSPHATE HYDROLASES SUPERFAMILY PROTEIN"/>
    <property type="match status" value="1"/>
</dbReference>
<dbReference type="PROSITE" id="PS51061">
    <property type="entry name" value="R3H"/>
    <property type="match status" value="1"/>
</dbReference>
<keyword evidence="2" id="KW-0067">ATP-binding</keyword>
<dbReference type="Pfam" id="PF01424">
    <property type="entry name" value="R3H"/>
    <property type="match status" value="1"/>
</dbReference>
<dbReference type="CDD" id="cd00009">
    <property type="entry name" value="AAA"/>
    <property type="match status" value="1"/>
</dbReference>
<reference evidence="5" key="1">
    <citation type="submission" date="2017-05" db="EMBL/GenBank/DDBJ databases">
        <authorList>
            <person name="Sharma S."/>
            <person name="Sidhu C."/>
            <person name="Pinnaka A.K."/>
        </authorList>
    </citation>
    <scope>NUCLEOTIDE SEQUENCE [LARGE SCALE GENOMIC DNA]</scope>
    <source>
        <strain evidence="5">AK93</strain>
    </source>
</reference>
<keyword evidence="5" id="KW-1185">Reference proteome</keyword>